<feature type="region of interest" description="Disordered" evidence="1">
    <location>
        <begin position="1"/>
        <end position="37"/>
    </location>
</feature>
<dbReference type="AlphaFoldDB" id="A0A4Z2HFC7"/>
<evidence type="ECO:0000313" key="3">
    <source>
        <dbReference type="Proteomes" id="UP000314294"/>
    </source>
</evidence>
<dbReference type="Proteomes" id="UP000314294">
    <property type="component" value="Unassembled WGS sequence"/>
</dbReference>
<gene>
    <name evidence="2" type="ORF">EYF80_026160</name>
</gene>
<evidence type="ECO:0000256" key="1">
    <source>
        <dbReference type="SAM" id="MobiDB-lite"/>
    </source>
</evidence>
<keyword evidence="3" id="KW-1185">Reference proteome</keyword>
<accession>A0A4Z2HFC7</accession>
<proteinExistence type="predicted"/>
<organism evidence="2 3">
    <name type="scientific">Liparis tanakae</name>
    <name type="common">Tanaka's snailfish</name>
    <dbReference type="NCBI Taxonomy" id="230148"/>
    <lineage>
        <taxon>Eukaryota</taxon>
        <taxon>Metazoa</taxon>
        <taxon>Chordata</taxon>
        <taxon>Craniata</taxon>
        <taxon>Vertebrata</taxon>
        <taxon>Euteleostomi</taxon>
        <taxon>Actinopterygii</taxon>
        <taxon>Neopterygii</taxon>
        <taxon>Teleostei</taxon>
        <taxon>Neoteleostei</taxon>
        <taxon>Acanthomorphata</taxon>
        <taxon>Eupercaria</taxon>
        <taxon>Perciformes</taxon>
        <taxon>Cottioidei</taxon>
        <taxon>Cottales</taxon>
        <taxon>Liparidae</taxon>
        <taxon>Liparis</taxon>
    </lineage>
</organism>
<protein>
    <submittedName>
        <fullName evidence="2">Uncharacterized protein</fullName>
    </submittedName>
</protein>
<sequence length="78" mass="8718">MNLFVSQEPDHWHKGSPSPDTERRPPGEPLEETPFMQSAACQRANGGRRDDIMWICESTNSQTARPMSGLGNGVTWTM</sequence>
<evidence type="ECO:0000313" key="2">
    <source>
        <dbReference type="EMBL" id="TNN63624.1"/>
    </source>
</evidence>
<name>A0A4Z2HFC7_9TELE</name>
<comment type="caution">
    <text evidence="2">The sequence shown here is derived from an EMBL/GenBank/DDBJ whole genome shotgun (WGS) entry which is preliminary data.</text>
</comment>
<reference evidence="2 3" key="1">
    <citation type="submission" date="2019-03" db="EMBL/GenBank/DDBJ databases">
        <title>First draft genome of Liparis tanakae, snailfish: a comprehensive survey of snailfish specific genes.</title>
        <authorList>
            <person name="Kim W."/>
            <person name="Song I."/>
            <person name="Jeong J.-H."/>
            <person name="Kim D."/>
            <person name="Kim S."/>
            <person name="Ryu S."/>
            <person name="Song J.Y."/>
            <person name="Lee S.K."/>
        </authorList>
    </citation>
    <scope>NUCLEOTIDE SEQUENCE [LARGE SCALE GENOMIC DNA]</scope>
    <source>
        <tissue evidence="2">Muscle</tissue>
    </source>
</reference>
<dbReference type="EMBL" id="SRLO01000269">
    <property type="protein sequence ID" value="TNN63624.1"/>
    <property type="molecule type" value="Genomic_DNA"/>
</dbReference>